<accession>A0ABR4B9V6</accession>
<name>A0ABR4B9V6_9LECA</name>
<organism evidence="1 2">
    <name type="scientific">Lepraria finkii</name>
    <dbReference type="NCBI Taxonomy" id="1340010"/>
    <lineage>
        <taxon>Eukaryota</taxon>
        <taxon>Fungi</taxon>
        <taxon>Dikarya</taxon>
        <taxon>Ascomycota</taxon>
        <taxon>Pezizomycotina</taxon>
        <taxon>Lecanoromycetes</taxon>
        <taxon>OSLEUM clade</taxon>
        <taxon>Lecanoromycetidae</taxon>
        <taxon>Lecanorales</taxon>
        <taxon>Lecanorineae</taxon>
        <taxon>Stereocaulaceae</taxon>
        <taxon>Lepraria</taxon>
    </lineage>
</organism>
<proteinExistence type="predicted"/>
<sequence>MKDVLGPKDIKDLAQLLRTGHTVSPADVTTPTKLRAGPPTMAEMMHTHEEEARATKTRSMCEPILRSMGMTWERYVEDVYPVSGVAIKHLACTRAFDSTVRVAMISRAVSIDQLDWAIKTSLNQWSIFWALSVPFDKALKQFVIIRSGNRWLKLAIIRHADMESPEDLASIDPPKEQSRARAPRPLIRIIIAKVRKTGTVGCIFVTSHAI</sequence>
<keyword evidence="2" id="KW-1185">Reference proteome</keyword>
<dbReference type="Proteomes" id="UP001590951">
    <property type="component" value="Unassembled WGS sequence"/>
</dbReference>
<protein>
    <submittedName>
        <fullName evidence="1">Uncharacterized protein</fullName>
    </submittedName>
</protein>
<gene>
    <name evidence="1" type="ORF">ABVK25_004908</name>
</gene>
<evidence type="ECO:0000313" key="1">
    <source>
        <dbReference type="EMBL" id="KAL2054605.1"/>
    </source>
</evidence>
<reference evidence="1 2" key="1">
    <citation type="submission" date="2024-09" db="EMBL/GenBank/DDBJ databases">
        <title>Rethinking Asexuality: The Enigmatic Case of Functional Sexual Genes in Lepraria (Stereocaulaceae).</title>
        <authorList>
            <person name="Doellman M."/>
            <person name="Sun Y."/>
            <person name="Barcenas-Pena A."/>
            <person name="Lumbsch H.T."/>
            <person name="Grewe F."/>
        </authorList>
    </citation>
    <scope>NUCLEOTIDE SEQUENCE [LARGE SCALE GENOMIC DNA]</scope>
    <source>
        <strain evidence="1 2">Grewe 0041</strain>
    </source>
</reference>
<evidence type="ECO:0000313" key="2">
    <source>
        <dbReference type="Proteomes" id="UP001590951"/>
    </source>
</evidence>
<comment type="caution">
    <text evidence="1">The sequence shown here is derived from an EMBL/GenBank/DDBJ whole genome shotgun (WGS) entry which is preliminary data.</text>
</comment>
<dbReference type="EMBL" id="JBHFEH010000014">
    <property type="protein sequence ID" value="KAL2054605.1"/>
    <property type="molecule type" value="Genomic_DNA"/>
</dbReference>